<proteinExistence type="predicted"/>
<dbReference type="InterPro" id="IPR007367">
    <property type="entry name" value="DUF433"/>
</dbReference>
<dbReference type="Pfam" id="PF04255">
    <property type="entry name" value="DUF433"/>
    <property type="match status" value="1"/>
</dbReference>
<organism evidence="1 2">
    <name type="scientific">Plectonema cf. radiosum LEGE 06105</name>
    <dbReference type="NCBI Taxonomy" id="945769"/>
    <lineage>
        <taxon>Bacteria</taxon>
        <taxon>Bacillati</taxon>
        <taxon>Cyanobacteriota</taxon>
        <taxon>Cyanophyceae</taxon>
        <taxon>Oscillatoriophycideae</taxon>
        <taxon>Oscillatoriales</taxon>
        <taxon>Microcoleaceae</taxon>
        <taxon>Plectonema</taxon>
    </lineage>
</organism>
<gene>
    <name evidence="1" type="ORF">IQ247_21250</name>
</gene>
<name>A0A8J7JUL4_9CYAN</name>
<dbReference type="InterPro" id="IPR009057">
    <property type="entry name" value="Homeodomain-like_sf"/>
</dbReference>
<reference evidence="1" key="1">
    <citation type="submission" date="2020-10" db="EMBL/GenBank/DDBJ databases">
        <authorList>
            <person name="Castelo-Branco R."/>
            <person name="Eusebio N."/>
            <person name="Adriana R."/>
            <person name="Vieira A."/>
            <person name="Brugerolle De Fraissinette N."/>
            <person name="Rezende De Castro R."/>
            <person name="Schneider M.P."/>
            <person name="Vasconcelos V."/>
            <person name="Leao P.N."/>
        </authorList>
    </citation>
    <scope>NUCLEOTIDE SEQUENCE</scope>
    <source>
        <strain evidence="1">LEGE 06105</strain>
    </source>
</reference>
<protein>
    <submittedName>
        <fullName evidence="1">DUF433 domain-containing protein</fullName>
    </submittedName>
</protein>
<evidence type="ECO:0000313" key="2">
    <source>
        <dbReference type="Proteomes" id="UP000620559"/>
    </source>
</evidence>
<dbReference type="InterPro" id="IPR036388">
    <property type="entry name" value="WH-like_DNA-bd_sf"/>
</dbReference>
<keyword evidence="2" id="KW-1185">Reference proteome</keyword>
<comment type="caution">
    <text evidence="1">The sequence shown here is derived from an EMBL/GenBank/DDBJ whole genome shotgun (WGS) entry which is preliminary data.</text>
</comment>
<dbReference type="PANTHER" id="PTHR34849">
    <property type="entry name" value="SSL5025 PROTEIN"/>
    <property type="match status" value="1"/>
</dbReference>
<dbReference type="Proteomes" id="UP000620559">
    <property type="component" value="Unassembled WGS sequence"/>
</dbReference>
<dbReference type="SUPFAM" id="SSF46689">
    <property type="entry name" value="Homeodomain-like"/>
    <property type="match status" value="1"/>
</dbReference>
<sequence>MPNNTPIISVSPDVMGGTPVFTGTRVPVKTLLDYLKAGESIDDFLDGFPTVNREQVVAFLEEAGKQLVSMVA</sequence>
<dbReference type="EMBL" id="JADEWL010000088">
    <property type="protein sequence ID" value="MBE9215159.1"/>
    <property type="molecule type" value="Genomic_DNA"/>
</dbReference>
<dbReference type="PANTHER" id="PTHR34849:SF3">
    <property type="entry name" value="SSR2962 PROTEIN"/>
    <property type="match status" value="1"/>
</dbReference>
<evidence type="ECO:0000313" key="1">
    <source>
        <dbReference type="EMBL" id="MBE9215159.1"/>
    </source>
</evidence>
<dbReference type="AlphaFoldDB" id="A0A8J7JUL4"/>
<dbReference type="Gene3D" id="1.10.10.10">
    <property type="entry name" value="Winged helix-like DNA-binding domain superfamily/Winged helix DNA-binding domain"/>
    <property type="match status" value="1"/>
</dbReference>
<accession>A0A8J7JUL4</accession>